<organism evidence="1 2">
    <name type="scientific">Chryseobacterium lathyri</name>
    <dbReference type="NCBI Taxonomy" id="395933"/>
    <lineage>
        <taxon>Bacteria</taxon>
        <taxon>Pseudomonadati</taxon>
        <taxon>Bacteroidota</taxon>
        <taxon>Flavobacteriia</taxon>
        <taxon>Flavobacteriales</taxon>
        <taxon>Weeksellaceae</taxon>
        <taxon>Chryseobacterium group</taxon>
        <taxon>Chryseobacterium</taxon>
    </lineage>
</organism>
<dbReference type="InterPro" id="IPR028185">
    <property type="entry name" value="Imm70"/>
</dbReference>
<dbReference type="EMBL" id="JAUSRL010000002">
    <property type="protein sequence ID" value="MDP9959436.1"/>
    <property type="molecule type" value="Genomic_DNA"/>
</dbReference>
<protein>
    <submittedName>
        <fullName evidence="1">Uncharacterized protein</fullName>
    </submittedName>
</protein>
<reference evidence="1 2" key="1">
    <citation type="submission" date="2023-07" db="EMBL/GenBank/DDBJ databases">
        <title>Sorghum-associated microbial communities from plants grown in Nebraska, USA.</title>
        <authorList>
            <person name="Schachtman D."/>
        </authorList>
    </citation>
    <scope>NUCLEOTIDE SEQUENCE [LARGE SCALE GENOMIC DNA]</scope>
    <source>
        <strain evidence="1 2">CC351</strain>
    </source>
</reference>
<name>A0ABT9SJ26_9FLAO</name>
<dbReference type="RefSeq" id="WP_306842240.1">
    <property type="nucleotide sequence ID" value="NZ_JAUSRL010000002.1"/>
</dbReference>
<evidence type="ECO:0000313" key="2">
    <source>
        <dbReference type="Proteomes" id="UP001235513"/>
    </source>
</evidence>
<gene>
    <name evidence="1" type="ORF">J2T04_001315</name>
</gene>
<proteinExistence type="predicted"/>
<sequence>MMLIWDIKDLSKQPPWGSNIAERITSLANYFYTSDGEDLFAVFKKAMDVAKKVSKELSVQSL</sequence>
<dbReference type="Pfam" id="PF15601">
    <property type="entry name" value="Imm70"/>
    <property type="match status" value="1"/>
</dbReference>
<dbReference type="Proteomes" id="UP001235513">
    <property type="component" value="Unassembled WGS sequence"/>
</dbReference>
<evidence type="ECO:0000313" key="1">
    <source>
        <dbReference type="EMBL" id="MDP9959436.1"/>
    </source>
</evidence>
<comment type="caution">
    <text evidence="1">The sequence shown here is derived from an EMBL/GenBank/DDBJ whole genome shotgun (WGS) entry which is preliminary data.</text>
</comment>
<keyword evidence="2" id="KW-1185">Reference proteome</keyword>
<accession>A0ABT9SJ26</accession>